<feature type="region of interest" description="Disordered" evidence="1">
    <location>
        <begin position="607"/>
        <end position="651"/>
    </location>
</feature>
<protein>
    <recommendedName>
        <fullName evidence="5">Transcription factor hoxa13</fullName>
    </recommendedName>
</protein>
<accession>A0AA39L9K9</accession>
<evidence type="ECO:0000256" key="1">
    <source>
        <dbReference type="SAM" id="MobiDB-lite"/>
    </source>
</evidence>
<evidence type="ECO:0008006" key="5">
    <source>
        <dbReference type="Google" id="ProtNLM"/>
    </source>
</evidence>
<dbReference type="Proteomes" id="UP001175261">
    <property type="component" value="Unassembled WGS sequence"/>
</dbReference>
<feature type="compositionally biased region" description="Low complexity" evidence="1">
    <location>
        <begin position="641"/>
        <end position="651"/>
    </location>
</feature>
<dbReference type="EMBL" id="JAPDFR010000002">
    <property type="protein sequence ID" value="KAK0388924.1"/>
    <property type="molecule type" value="Genomic_DNA"/>
</dbReference>
<sequence>MAFSNGKATNGAAYSNGNMNGKLNSSGVANGKPLARRKVDRKQRGFFASLFSIVARLTTWAAILTILFRCPDSLEACDETSPFICRPYFQAKNAIVPHAKPYYDHYAAPYVDVARPYYDTVENAILSPTRKYAVQYGGPWAQKAQGYALEQWKVTAEPRLMKLKDVSQAKYQQSLEPFLHQANAAIGPYYEVARTNGLQAYYEYLLPGYKFAQPYMRQGYESAADFAIHSALPAAHWTWNKTYAFLDTAVWPQIRVLYLEHVEPQLVRIGERLGRYKTTTKQAPITAPSSESVIKEAVASSFNKPSSQQESTIVATSTQTTEAAATIEVDDIVQDSYDNPVKPPPPVPDESEQRKKAREMVAHDLEMWQNKFAAAADEGAADMEERVSEIAQEKIASDVDTTGRLLASELKDAVQTQLSVLKAKISNIVTTMTTKDLGGLEAEEEVTLAVRAAGVAIKDKAQKLRTWRESFDKDLQNTVVQAADVHFKILDETRALALQEMGMRWAWTDGVTYKDWAKYHELKATLRDWTEELKDLIVSNPALLQAQDAAAEVEDKAMEVAASAAKELVRLKEVAHYKIVANDATENFGTEAMRLAAEAAIAAKQAERAAQQSREDEASSGAAAALSEARSDAPKPAEDNAATGAQASTDAAEVVAGQSTALAQSASSALSEGEGATSAAGEQIASSASNASDEVEGIASQASSFVSEATETAKSVTDEVAKTVETRASAAAESVHSFVEEAGSVASDVASDLSDAASSTWDDVDSAVSEAATEASEEFANDKSEAEAAASALVSDATEAIVGQTQSIVSNLTEDPVQEHEDEEFVEIVGDPLAEREETAASADNAEHVKPAFLGAAAQEVPNRQPILEDYIDTDLLESATKAAAAAYSTAIAKASEQYSSAVSVVSAQIYGTPKPVHEQLLASVSAAYDFAVAAASTKYNQAVGTPTPTAQPAMVDWSKVEEIASKRLNEGRLWAELQYQSAVIALGLATPTPSSSSEKYLEQAKRNYFAGLGLAQDRYSSFLDAASSVMSSMTATPTPTNFMGHASSAAAAARESAESIAHLAEEAVESAYSAAGEKVASVAQAVDDSIAGVVDGVTEQAYLAGAAIAETWDNAIAQISGQVYGEQKHLGWYEGWFDEASSYVSAATAAVADGASAASDKVEDSAVTASAEAGKQYDAVSQLVSELISGKEPTFSESVLSRLSAAYATAAAGVGSYASEASAAAASVGEKISSAASEATEAVKESMQRDKDEL</sequence>
<organism evidence="3 4">
    <name type="scientific">Sarocladium strictum</name>
    <name type="common">Black bundle disease fungus</name>
    <name type="synonym">Acremonium strictum</name>
    <dbReference type="NCBI Taxonomy" id="5046"/>
    <lineage>
        <taxon>Eukaryota</taxon>
        <taxon>Fungi</taxon>
        <taxon>Dikarya</taxon>
        <taxon>Ascomycota</taxon>
        <taxon>Pezizomycotina</taxon>
        <taxon>Sordariomycetes</taxon>
        <taxon>Hypocreomycetidae</taxon>
        <taxon>Hypocreales</taxon>
        <taxon>Sarocladiaceae</taxon>
        <taxon>Sarocladium</taxon>
    </lineage>
</organism>
<comment type="caution">
    <text evidence="3">The sequence shown here is derived from an EMBL/GenBank/DDBJ whole genome shotgun (WGS) entry which is preliminary data.</text>
</comment>
<evidence type="ECO:0000313" key="4">
    <source>
        <dbReference type="Proteomes" id="UP001175261"/>
    </source>
</evidence>
<feature type="compositionally biased region" description="Low complexity" evidence="1">
    <location>
        <begin position="619"/>
        <end position="628"/>
    </location>
</feature>
<evidence type="ECO:0000313" key="3">
    <source>
        <dbReference type="EMBL" id="KAK0388924.1"/>
    </source>
</evidence>
<feature type="compositionally biased region" description="Basic and acidic residues" evidence="1">
    <location>
        <begin position="629"/>
        <end position="638"/>
    </location>
</feature>
<feature type="region of interest" description="Disordered" evidence="1">
    <location>
        <begin position="673"/>
        <end position="695"/>
    </location>
</feature>
<dbReference type="PANTHER" id="PTHR23242:SF9">
    <property type="entry name" value="TRANSCRIPTION FACTOR HOXA13"/>
    <property type="match status" value="1"/>
</dbReference>
<dbReference type="Gene3D" id="1.20.120.20">
    <property type="entry name" value="Apolipoprotein"/>
    <property type="match status" value="1"/>
</dbReference>
<feature type="region of interest" description="Disordered" evidence="1">
    <location>
        <begin position="335"/>
        <end position="354"/>
    </location>
</feature>
<dbReference type="AlphaFoldDB" id="A0AA39L9K9"/>
<keyword evidence="2" id="KW-1133">Transmembrane helix</keyword>
<gene>
    <name evidence="3" type="ORF">NLU13_2501</name>
</gene>
<name>A0AA39L9K9_SARSR</name>
<dbReference type="PANTHER" id="PTHR23242">
    <property type="entry name" value="TRANSCRIPTION FACTOR HOXA13"/>
    <property type="match status" value="1"/>
</dbReference>
<keyword evidence="2" id="KW-0812">Transmembrane</keyword>
<proteinExistence type="predicted"/>
<evidence type="ECO:0000256" key="2">
    <source>
        <dbReference type="SAM" id="Phobius"/>
    </source>
</evidence>
<keyword evidence="4" id="KW-1185">Reference proteome</keyword>
<reference evidence="3" key="1">
    <citation type="submission" date="2022-10" db="EMBL/GenBank/DDBJ databases">
        <title>Determination and structural analysis of whole genome sequence of Sarocladium strictum F4-1.</title>
        <authorList>
            <person name="Hu L."/>
            <person name="Jiang Y."/>
        </authorList>
    </citation>
    <scope>NUCLEOTIDE SEQUENCE</scope>
    <source>
        <strain evidence="3">F4-1</strain>
    </source>
</reference>
<keyword evidence="2" id="KW-0472">Membrane</keyword>
<feature type="transmembrane region" description="Helical" evidence="2">
    <location>
        <begin position="46"/>
        <end position="68"/>
    </location>
</feature>